<evidence type="ECO:0000256" key="10">
    <source>
        <dbReference type="ARBA" id="ARBA00022768"/>
    </source>
</evidence>
<dbReference type="GO" id="GO:0005634">
    <property type="term" value="C:nucleus"/>
    <property type="evidence" value="ECO:0007669"/>
    <property type="project" value="UniProtKB-SubCell"/>
</dbReference>
<evidence type="ECO:0000256" key="3">
    <source>
        <dbReference type="ARBA" id="ARBA00004496"/>
    </source>
</evidence>
<dbReference type="GO" id="GO:0005739">
    <property type="term" value="C:mitochondrion"/>
    <property type="evidence" value="ECO:0007669"/>
    <property type="project" value="UniProtKB-SubCell"/>
</dbReference>
<evidence type="ECO:0000256" key="11">
    <source>
        <dbReference type="ARBA" id="ARBA00022801"/>
    </source>
</evidence>
<dbReference type="InterPro" id="IPR031157">
    <property type="entry name" value="G_TR_CS"/>
</dbReference>
<proteinExistence type="inferred from homology"/>
<dbReference type="InterPro" id="IPR009000">
    <property type="entry name" value="Transl_B-barrel_sf"/>
</dbReference>
<keyword evidence="8" id="KW-0479">Metal-binding</keyword>
<evidence type="ECO:0000256" key="19">
    <source>
        <dbReference type="RuleBase" id="RU004061"/>
    </source>
</evidence>
<keyword evidence="12" id="KW-0460">Magnesium</keyword>
<dbReference type="SUPFAM" id="SSF54695">
    <property type="entry name" value="POZ domain"/>
    <property type="match status" value="1"/>
</dbReference>
<dbReference type="InterPro" id="IPR009001">
    <property type="entry name" value="Transl_elong_EF1A/Init_IF2_C"/>
</dbReference>
<evidence type="ECO:0000256" key="8">
    <source>
        <dbReference type="ARBA" id="ARBA00022723"/>
    </source>
</evidence>
<comment type="caution">
    <text evidence="22">The sequence shown here is derived from an EMBL/GenBank/DDBJ whole genome shotgun (WGS) entry which is preliminary data.</text>
</comment>
<keyword evidence="17" id="KW-0539">Nucleus</keyword>
<dbReference type="SMART" id="SM00512">
    <property type="entry name" value="Skp1"/>
    <property type="match status" value="1"/>
</dbReference>
<dbReference type="GO" id="GO:0046872">
    <property type="term" value="F:metal ion binding"/>
    <property type="evidence" value="ECO:0007669"/>
    <property type="project" value="UniProtKB-KW"/>
</dbReference>
<evidence type="ECO:0000256" key="14">
    <source>
        <dbReference type="ARBA" id="ARBA00022946"/>
    </source>
</evidence>
<dbReference type="InterPro" id="IPR050055">
    <property type="entry name" value="EF-Tu_GTPase"/>
</dbReference>
<dbReference type="GO" id="GO:0005525">
    <property type="term" value="F:GTP binding"/>
    <property type="evidence" value="ECO:0007669"/>
    <property type="project" value="UniProtKB-KW"/>
</dbReference>
<dbReference type="NCBIfam" id="TIGR00485">
    <property type="entry name" value="EF-Tu"/>
    <property type="match status" value="1"/>
</dbReference>
<evidence type="ECO:0000256" key="1">
    <source>
        <dbReference type="ARBA" id="ARBA00004123"/>
    </source>
</evidence>
<protein>
    <recommendedName>
        <fullName evidence="19">Elongation factor Tu</fullName>
    </recommendedName>
</protein>
<evidence type="ECO:0000256" key="17">
    <source>
        <dbReference type="ARBA" id="ARBA00023242"/>
    </source>
</evidence>
<dbReference type="GO" id="GO:0006511">
    <property type="term" value="P:ubiquitin-dependent protein catabolic process"/>
    <property type="evidence" value="ECO:0007669"/>
    <property type="project" value="InterPro"/>
</dbReference>
<keyword evidence="14" id="KW-0809">Transit peptide</keyword>
<keyword evidence="9" id="KW-0547">Nucleotide-binding</keyword>
<evidence type="ECO:0000256" key="15">
    <source>
        <dbReference type="ARBA" id="ARBA00023128"/>
    </source>
</evidence>
<dbReference type="GO" id="GO:0070125">
    <property type="term" value="P:mitochondrial translational elongation"/>
    <property type="evidence" value="ECO:0007669"/>
    <property type="project" value="TreeGrafter"/>
</dbReference>
<evidence type="ECO:0000256" key="9">
    <source>
        <dbReference type="ARBA" id="ARBA00022741"/>
    </source>
</evidence>
<keyword evidence="15" id="KW-0496">Mitochondrion</keyword>
<comment type="subunit">
    <text evidence="6">Monomer.</text>
</comment>
<dbReference type="InterPro" id="IPR004541">
    <property type="entry name" value="Transl_elong_EFTu/EF1A_bac/org"/>
</dbReference>
<keyword evidence="11" id="KW-0378">Hydrolase</keyword>
<keyword evidence="16" id="KW-0342">GTP-binding</keyword>
<evidence type="ECO:0000256" key="5">
    <source>
        <dbReference type="ARBA" id="ARBA00009993"/>
    </source>
</evidence>
<dbReference type="PRINTS" id="PR00315">
    <property type="entry name" value="ELONGATNFCT"/>
</dbReference>
<dbReference type="InterPro" id="IPR011333">
    <property type="entry name" value="SKP1/BTB/POZ_sf"/>
</dbReference>
<evidence type="ECO:0000313" key="23">
    <source>
        <dbReference type="Proteomes" id="UP001367676"/>
    </source>
</evidence>
<dbReference type="CDD" id="cd03697">
    <property type="entry name" value="EFTU_II"/>
    <property type="match status" value="1"/>
</dbReference>
<evidence type="ECO:0000256" key="16">
    <source>
        <dbReference type="ARBA" id="ARBA00023134"/>
    </source>
</evidence>
<sequence length="519" mass="57361">MSDEKMIEDTKKDDKVYGGCEGPDAMYVKLISSDGHEFVVKREHALTSGTIKAMLSGPGQFSENETNEIHFREIPTAVKEVYSRDKPHVNIGTIGHVDHGKTTLTSAITKVLGKKKLAKVLEYEDIDKAPEEKARGITINVAHLDYATEKRHYGHTDCPGHADYIKNMITGTSQMDGAILVVAATDGCMPQTKEHLLLAKQIGISHLVVYINKVDAADAEMVELVEMEIRETLTNMGYDGTNTPIVKGSALCALENTDPEIGEKSILALLDEVDRYIPEPTRDLDRPFYFAVEHIYSITGRGTVCTGKIERGKVKKGDPVDILGYNKFFKCTINGCETFHKTLPEAQAGDQVGLLVKGVKKDDIKRGMVIAKPGSVSQHDFFEAQLYLLTKDEGGTDAPVTDYSISHLFSKTYDTVSHIRLPNLDEREMIMPGEDGPIIVRLLKPCVLEQGQRFTFRNQSSTIGTGVITKILDNLCEEERIALSDGKKGLQKYEKRKAEREAKEAEKARKAAAKKAASS</sequence>
<dbReference type="PROSITE" id="PS00301">
    <property type="entry name" value="G_TR_1"/>
    <property type="match status" value="1"/>
</dbReference>
<feature type="domain" description="Tr-type G" evidence="21">
    <location>
        <begin position="86"/>
        <end position="281"/>
    </location>
</feature>
<evidence type="ECO:0000259" key="21">
    <source>
        <dbReference type="PROSITE" id="PS51722"/>
    </source>
</evidence>
<dbReference type="InterPro" id="IPR001232">
    <property type="entry name" value="SKP1-like"/>
</dbReference>
<keyword evidence="7" id="KW-0963">Cytoplasm</keyword>
<dbReference type="InterPro" id="IPR004161">
    <property type="entry name" value="EFTu-like_2"/>
</dbReference>
<dbReference type="SUPFAM" id="SSF50447">
    <property type="entry name" value="Translation proteins"/>
    <property type="match status" value="1"/>
</dbReference>
<evidence type="ECO:0000256" key="12">
    <source>
        <dbReference type="ARBA" id="ARBA00022842"/>
    </source>
</evidence>
<keyword evidence="10" id="KW-0251">Elongation factor</keyword>
<dbReference type="SUPFAM" id="SSF50465">
    <property type="entry name" value="EF-Tu/eEF-1alpha/eIF2-gamma C-terminal domain"/>
    <property type="match status" value="1"/>
</dbReference>
<dbReference type="EMBL" id="JBBCAQ010000034">
    <property type="protein sequence ID" value="KAK7580081.1"/>
    <property type="molecule type" value="Genomic_DNA"/>
</dbReference>
<dbReference type="InterPro" id="IPR004160">
    <property type="entry name" value="Transl_elong_EFTu/EF1A_C"/>
</dbReference>
<comment type="similarity">
    <text evidence="5">Belongs to the SKP1 family.</text>
</comment>
<evidence type="ECO:0000256" key="2">
    <source>
        <dbReference type="ARBA" id="ARBA00004173"/>
    </source>
</evidence>
<dbReference type="CDD" id="cd01884">
    <property type="entry name" value="EF_Tu"/>
    <property type="match status" value="1"/>
</dbReference>
<evidence type="ECO:0000256" key="6">
    <source>
        <dbReference type="ARBA" id="ARBA00011245"/>
    </source>
</evidence>
<dbReference type="InterPro" id="IPR000795">
    <property type="entry name" value="T_Tr_GTP-bd_dom"/>
</dbReference>
<dbReference type="InterPro" id="IPR016073">
    <property type="entry name" value="Skp1_comp_POZ"/>
</dbReference>
<dbReference type="Gene3D" id="3.30.710.10">
    <property type="entry name" value="Potassium Channel Kv1.1, Chain A"/>
    <property type="match status" value="1"/>
</dbReference>
<dbReference type="Proteomes" id="UP001367676">
    <property type="component" value="Unassembled WGS sequence"/>
</dbReference>
<evidence type="ECO:0000256" key="20">
    <source>
        <dbReference type="SAM" id="MobiDB-lite"/>
    </source>
</evidence>
<dbReference type="FunFam" id="2.40.30.10:FF:000001">
    <property type="entry name" value="Elongation factor Tu"/>
    <property type="match status" value="1"/>
</dbReference>
<dbReference type="InterPro" id="IPR041709">
    <property type="entry name" value="EF-Tu_GTP-bd"/>
</dbReference>
<dbReference type="NCBIfam" id="NF009372">
    <property type="entry name" value="PRK12735.1"/>
    <property type="match status" value="1"/>
</dbReference>
<dbReference type="InterPro" id="IPR033720">
    <property type="entry name" value="EFTU_2"/>
</dbReference>
<dbReference type="Pfam" id="PF03931">
    <property type="entry name" value="Skp1_POZ"/>
    <property type="match status" value="1"/>
</dbReference>
<feature type="compositionally biased region" description="Basic and acidic residues" evidence="20">
    <location>
        <begin position="500"/>
        <end position="509"/>
    </location>
</feature>
<dbReference type="Pfam" id="PF03144">
    <property type="entry name" value="GTP_EFTU_D2"/>
    <property type="match status" value="1"/>
</dbReference>
<dbReference type="GO" id="GO:0003924">
    <property type="term" value="F:GTPase activity"/>
    <property type="evidence" value="ECO:0007669"/>
    <property type="project" value="InterPro"/>
</dbReference>
<evidence type="ECO:0000256" key="7">
    <source>
        <dbReference type="ARBA" id="ARBA00022490"/>
    </source>
</evidence>
<dbReference type="FunFam" id="3.30.710.10:FF:000035">
    <property type="entry name" value="Elongin C transcription elongation factor"/>
    <property type="match status" value="1"/>
</dbReference>
<organism evidence="22 23">
    <name type="scientific">Parthenolecanium corni</name>
    <dbReference type="NCBI Taxonomy" id="536013"/>
    <lineage>
        <taxon>Eukaryota</taxon>
        <taxon>Metazoa</taxon>
        <taxon>Ecdysozoa</taxon>
        <taxon>Arthropoda</taxon>
        <taxon>Hexapoda</taxon>
        <taxon>Insecta</taxon>
        <taxon>Pterygota</taxon>
        <taxon>Neoptera</taxon>
        <taxon>Paraneoptera</taxon>
        <taxon>Hemiptera</taxon>
        <taxon>Sternorrhyncha</taxon>
        <taxon>Coccoidea</taxon>
        <taxon>Coccidae</taxon>
        <taxon>Parthenolecanium</taxon>
    </lineage>
</organism>
<comment type="subcellular location">
    <subcellularLocation>
        <location evidence="3">Cytoplasm</location>
    </subcellularLocation>
    <subcellularLocation>
        <location evidence="2">Mitochondrion</location>
    </subcellularLocation>
    <subcellularLocation>
        <location evidence="1">Nucleus</location>
    </subcellularLocation>
</comment>
<dbReference type="Pfam" id="PF03143">
    <property type="entry name" value="GTP_EFTU_D3"/>
    <property type="match status" value="1"/>
</dbReference>
<evidence type="ECO:0000256" key="13">
    <source>
        <dbReference type="ARBA" id="ARBA00022917"/>
    </source>
</evidence>
<keyword evidence="23" id="KW-1185">Reference proteome</keyword>
<dbReference type="NCBIfam" id="NF009373">
    <property type="entry name" value="PRK12736.1"/>
    <property type="match status" value="1"/>
</dbReference>
<dbReference type="NCBIfam" id="NF000766">
    <property type="entry name" value="PRK00049.1"/>
    <property type="match status" value="1"/>
</dbReference>
<dbReference type="InterPro" id="IPR027417">
    <property type="entry name" value="P-loop_NTPase"/>
</dbReference>
<dbReference type="PANTHER" id="PTHR43721:SF36">
    <property type="entry name" value="ELONGATION FACTOR TU, MITOCHONDRIAL"/>
    <property type="match status" value="1"/>
</dbReference>
<dbReference type="SUPFAM" id="SSF52540">
    <property type="entry name" value="P-loop containing nucleoside triphosphate hydrolases"/>
    <property type="match status" value="1"/>
</dbReference>
<dbReference type="AlphaFoldDB" id="A0AAN9TQY3"/>
<accession>A0AAN9TQY3</accession>
<dbReference type="FunFam" id="3.40.50.300:FF:000576">
    <property type="entry name" value="Elongation factor Tu"/>
    <property type="match status" value="1"/>
</dbReference>
<dbReference type="GO" id="GO:0003746">
    <property type="term" value="F:translation elongation factor activity"/>
    <property type="evidence" value="ECO:0007669"/>
    <property type="project" value="UniProtKB-KW"/>
</dbReference>
<dbReference type="Gene3D" id="3.40.50.300">
    <property type="entry name" value="P-loop containing nucleotide triphosphate hydrolases"/>
    <property type="match status" value="1"/>
</dbReference>
<evidence type="ECO:0000313" key="22">
    <source>
        <dbReference type="EMBL" id="KAK7580081.1"/>
    </source>
</evidence>
<comment type="similarity">
    <text evidence="4">Belongs to the TRAFAC class translation factor GTPase superfamily. Classic translation factor GTPase family. EF-Tu/EF-1A subfamily.</text>
</comment>
<gene>
    <name evidence="22" type="ORF">V9T40_000710</name>
</gene>
<dbReference type="PROSITE" id="PS51722">
    <property type="entry name" value="G_TR_2"/>
    <property type="match status" value="1"/>
</dbReference>
<dbReference type="Gene3D" id="2.40.30.10">
    <property type="entry name" value="Translation factors"/>
    <property type="match status" value="2"/>
</dbReference>
<evidence type="ECO:0000256" key="4">
    <source>
        <dbReference type="ARBA" id="ARBA00007249"/>
    </source>
</evidence>
<reference evidence="22 23" key="1">
    <citation type="submission" date="2024-03" db="EMBL/GenBank/DDBJ databases">
        <title>Adaptation during the transition from Ophiocordyceps entomopathogen to insect associate is accompanied by gene loss and intensified selection.</title>
        <authorList>
            <person name="Ward C.M."/>
            <person name="Onetto C.A."/>
            <person name="Borneman A.R."/>
        </authorList>
    </citation>
    <scope>NUCLEOTIDE SEQUENCE [LARGE SCALE GENOMIC DNA]</scope>
    <source>
        <strain evidence="22">AWRI1</strain>
        <tissue evidence="22">Single Adult Female</tissue>
    </source>
</reference>
<keyword evidence="13" id="KW-0648">Protein biosynthesis</keyword>
<evidence type="ECO:0000256" key="18">
    <source>
        <dbReference type="ARBA" id="ARBA00051990"/>
    </source>
</evidence>
<dbReference type="Pfam" id="PF00009">
    <property type="entry name" value="GTP_EFTU"/>
    <property type="match status" value="1"/>
</dbReference>
<dbReference type="PANTHER" id="PTHR43721">
    <property type="entry name" value="ELONGATION FACTOR TU-RELATED"/>
    <property type="match status" value="1"/>
</dbReference>
<feature type="region of interest" description="Disordered" evidence="20">
    <location>
        <begin position="500"/>
        <end position="519"/>
    </location>
</feature>
<comment type="catalytic activity">
    <reaction evidence="18">
        <text>GTP + H2O = GDP + phosphate + H(+)</text>
        <dbReference type="Rhea" id="RHEA:19669"/>
        <dbReference type="ChEBI" id="CHEBI:15377"/>
        <dbReference type="ChEBI" id="CHEBI:15378"/>
        <dbReference type="ChEBI" id="CHEBI:37565"/>
        <dbReference type="ChEBI" id="CHEBI:43474"/>
        <dbReference type="ChEBI" id="CHEBI:58189"/>
        <dbReference type="EC" id="3.6.5.3"/>
    </reaction>
    <physiologicalReaction direction="left-to-right" evidence="18">
        <dbReference type="Rhea" id="RHEA:19670"/>
    </physiologicalReaction>
</comment>
<name>A0AAN9TQY3_9HEMI</name>